<evidence type="ECO:0000259" key="2">
    <source>
        <dbReference type="Pfam" id="PF18271"/>
    </source>
</evidence>
<accession>A0A0J8A217</accession>
<feature type="signal peptide" evidence="1">
    <location>
        <begin position="1"/>
        <end position="18"/>
    </location>
</feature>
<keyword evidence="4" id="KW-1185">Reference proteome</keyword>
<name>A0A0J8A217_BETVV</name>
<dbReference type="EMBL" id="KQ105880">
    <property type="protein sequence ID" value="KMS82356.1"/>
    <property type="molecule type" value="Genomic_DNA"/>
</dbReference>
<dbReference type="Gramene" id="KMS82356">
    <property type="protein sequence ID" value="KMS82356"/>
    <property type="gene ID" value="BVRB_033960"/>
</dbReference>
<evidence type="ECO:0000256" key="1">
    <source>
        <dbReference type="SAM" id="SignalP"/>
    </source>
</evidence>
<protein>
    <recommendedName>
        <fullName evidence="2">Glycoside hydrolase 131 catalytic N-terminal domain-containing protein</fullName>
    </recommendedName>
</protein>
<keyword evidence="1" id="KW-0732">Signal</keyword>
<feature type="domain" description="Glycoside hydrolase 131 catalytic N-terminal" evidence="2">
    <location>
        <begin position="21"/>
        <end position="164"/>
    </location>
</feature>
<dbReference type="PANTHER" id="PTHR34612">
    <property type="entry name" value="GH131_N DOMAIN-CONTAINING PROTEIN"/>
    <property type="match status" value="1"/>
</dbReference>
<dbReference type="AlphaFoldDB" id="A0A0J8A217"/>
<dbReference type="Gene3D" id="2.60.120.1160">
    <property type="match status" value="1"/>
</dbReference>
<dbReference type="Proteomes" id="UP000035740">
    <property type="component" value="Unassembled WGS sequence"/>
</dbReference>
<feature type="chain" id="PRO_5005293475" description="Glycoside hydrolase 131 catalytic N-terminal domain-containing protein" evidence="1">
    <location>
        <begin position="19"/>
        <end position="178"/>
    </location>
</feature>
<dbReference type="Pfam" id="PF18271">
    <property type="entry name" value="GH131_N"/>
    <property type="match status" value="1"/>
</dbReference>
<dbReference type="InterPro" id="IPR041524">
    <property type="entry name" value="GH131_N"/>
</dbReference>
<gene>
    <name evidence="3" type="ORF">BVRB_033960</name>
</gene>
<evidence type="ECO:0000313" key="3">
    <source>
        <dbReference type="EMBL" id="KMS82356.1"/>
    </source>
</evidence>
<feature type="non-terminal residue" evidence="3">
    <location>
        <position position="178"/>
    </location>
</feature>
<sequence>MYSLQPILILCIIAYAQAITILFDGRIPKGTRPTDFDNGVTAYNPKFVHGQNQTWNDIINTDTLPSSLFDGSEFQALKLSLTDSSIFVPNPAVIQNGFRRSELLPKSGAGLTSGVTTFHFSLMKDPKNPLNLAHEYQLVFIEPNDGTHVFEIKYGTAYQNTANPPAVDKYTADTLRLM</sequence>
<reference evidence="3 4" key="1">
    <citation type="journal article" date="2014" name="Nature">
        <title>The genome of the recently domesticated crop plant sugar beet (Beta vulgaris).</title>
        <authorList>
            <person name="Dohm J.C."/>
            <person name="Minoche A.E."/>
            <person name="Holtgrawe D."/>
            <person name="Capella-Gutierrez S."/>
            <person name="Zakrzewski F."/>
            <person name="Tafer H."/>
            <person name="Rupp O."/>
            <person name="Sorensen T.R."/>
            <person name="Stracke R."/>
            <person name="Reinhardt R."/>
            <person name="Goesmann A."/>
            <person name="Kraft T."/>
            <person name="Schulz B."/>
            <person name="Stadler P.F."/>
            <person name="Schmidt T."/>
            <person name="Gabaldon T."/>
            <person name="Lehrach H."/>
            <person name="Weisshaar B."/>
            <person name="Himmelbauer H."/>
        </authorList>
    </citation>
    <scope>NUCLEOTIDE SEQUENCE [LARGE SCALE GENOMIC DNA]</scope>
    <source>
        <tissue evidence="3">Taproot</tissue>
    </source>
</reference>
<evidence type="ECO:0000313" key="4">
    <source>
        <dbReference type="Proteomes" id="UP000035740"/>
    </source>
</evidence>
<dbReference type="PANTHER" id="PTHR34612:SF2">
    <property type="entry name" value="GLYCOSIDE HYDROLASE 131 CATALYTIC N-TERMINAL DOMAIN-CONTAINING PROTEIN"/>
    <property type="match status" value="1"/>
</dbReference>
<proteinExistence type="predicted"/>
<dbReference type="OrthoDB" id="5283326at2759"/>
<organism evidence="3 4">
    <name type="scientific">Beta vulgaris subsp. vulgaris</name>
    <name type="common">Beet</name>
    <dbReference type="NCBI Taxonomy" id="3555"/>
    <lineage>
        <taxon>Eukaryota</taxon>
        <taxon>Viridiplantae</taxon>
        <taxon>Streptophyta</taxon>
        <taxon>Embryophyta</taxon>
        <taxon>Tracheophyta</taxon>
        <taxon>Spermatophyta</taxon>
        <taxon>Magnoliopsida</taxon>
        <taxon>eudicotyledons</taxon>
        <taxon>Gunneridae</taxon>
        <taxon>Pentapetalae</taxon>
        <taxon>Caryophyllales</taxon>
        <taxon>Chenopodiaceae</taxon>
        <taxon>Betoideae</taxon>
        <taxon>Beta</taxon>
    </lineage>
</organism>